<dbReference type="EMBL" id="BHYK01000018">
    <property type="protein sequence ID" value="GCD11431.1"/>
    <property type="molecule type" value="Genomic_DNA"/>
</dbReference>
<dbReference type="Pfam" id="PF13240">
    <property type="entry name" value="Zn_Ribbon_1"/>
    <property type="match status" value="1"/>
</dbReference>
<feature type="domain" description="YARHG" evidence="3">
    <location>
        <begin position="141"/>
        <end position="225"/>
    </location>
</feature>
<keyword evidence="2" id="KW-1133">Transmembrane helix</keyword>
<proteinExistence type="predicted"/>
<dbReference type="InterPro" id="IPR025582">
    <property type="entry name" value="YARHG_dom"/>
</dbReference>
<comment type="caution">
    <text evidence="4">The sequence shown here is derived from an EMBL/GenBank/DDBJ whole genome shotgun (WGS) entry which is preliminary data.</text>
</comment>
<dbReference type="AlphaFoldDB" id="A0A401UPJ6"/>
<dbReference type="Proteomes" id="UP000287872">
    <property type="component" value="Unassembled WGS sequence"/>
</dbReference>
<keyword evidence="2" id="KW-0472">Membrane</keyword>
<sequence>MYCSKCGYKLEDGTNFCRKCGSKNIYNNLIPTEKKPSLDFNTSSKEINTNQTNSKKIHTKSTKPKVFIILGILILLLSVGFGSYYISVSKFFSDSSKKSEKTTTKNKVTPTDTTTKKDANIKPAVPASADKTDISNLNSPDYYIFPKSASENLTESDVSKLVKENLTLARNEIYARHGFVFKAEQFKSYFEKKSWYKPNPDFQGSDGELTDIEMYNIQLISKYEK</sequence>
<organism evidence="4 5">
    <name type="scientific">Clostridium tagluense</name>
    <dbReference type="NCBI Taxonomy" id="360422"/>
    <lineage>
        <taxon>Bacteria</taxon>
        <taxon>Bacillati</taxon>
        <taxon>Bacillota</taxon>
        <taxon>Clostridia</taxon>
        <taxon>Eubacteriales</taxon>
        <taxon>Clostridiaceae</taxon>
        <taxon>Clostridium</taxon>
    </lineage>
</organism>
<keyword evidence="2" id="KW-0812">Transmembrane</keyword>
<evidence type="ECO:0000313" key="5">
    <source>
        <dbReference type="Proteomes" id="UP000287872"/>
    </source>
</evidence>
<dbReference type="PANTHER" id="PTHR40038:SF1">
    <property type="entry name" value="MEMBRANE-ASSOCIATED PROTEIN TCAA"/>
    <property type="match status" value="1"/>
</dbReference>
<evidence type="ECO:0000256" key="2">
    <source>
        <dbReference type="SAM" id="Phobius"/>
    </source>
</evidence>
<evidence type="ECO:0000313" key="4">
    <source>
        <dbReference type="EMBL" id="GCD11431.1"/>
    </source>
</evidence>
<name>A0A401UPJ6_9CLOT</name>
<evidence type="ECO:0000256" key="1">
    <source>
        <dbReference type="SAM" id="MobiDB-lite"/>
    </source>
</evidence>
<dbReference type="OrthoDB" id="517663at2"/>
<dbReference type="PANTHER" id="PTHR40038">
    <property type="entry name" value="MEMBRANE-ASSOCIATED PROTEIN TCAA"/>
    <property type="match status" value="1"/>
</dbReference>
<dbReference type="SMART" id="SM01324">
    <property type="entry name" value="YARHG"/>
    <property type="match status" value="1"/>
</dbReference>
<protein>
    <recommendedName>
        <fullName evidence="3">YARHG domain-containing protein</fullName>
    </recommendedName>
</protein>
<feature type="region of interest" description="Disordered" evidence="1">
    <location>
        <begin position="102"/>
        <end position="123"/>
    </location>
</feature>
<dbReference type="Pfam" id="PF13308">
    <property type="entry name" value="YARHG"/>
    <property type="match status" value="1"/>
</dbReference>
<keyword evidence="5" id="KW-1185">Reference proteome</keyword>
<gene>
    <name evidence="4" type="ORF">Ctaglu_30540</name>
</gene>
<dbReference type="InterPro" id="IPR038434">
    <property type="entry name" value="YARHG_sf"/>
</dbReference>
<dbReference type="InterPro" id="IPR026870">
    <property type="entry name" value="Zinc_ribbon_dom"/>
</dbReference>
<evidence type="ECO:0000259" key="3">
    <source>
        <dbReference type="SMART" id="SM01324"/>
    </source>
</evidence>
<accession>A0A401UPJ6</accession>
<dbReference type="Gene3D" id="1.20.58.1690">
    <property type="match status" value="1"/>
</dbReference>
<dbReference type="RefSeq" id="WP_125003246.1">
    <property type="nucleotide sequence ID" value="NZ_BHYK01000018.1"/>
</dbReference>
<feature type="transmembrane region" description="Helical" evidence="2">
    <location>
        <begin position="66"/>
        <end position="86"/>
    </location>
</feature>
<reference evidence="4 5" key="1">
    <citation type="submission" date="2018-11" db="EMBL/GenBank/DDBJ databases">
        <title>Genome sequencing and assembly of Clostridium tagluense strain A121.</title>
        <authorList>
            <person name="Murakami T."/>
            <person name="Segawa T."/>
            <person name="Shcherbakova V.A."/>
            <person name="Mori H."/>
            <person name="Yoshimura Y."/>
        </authorList>
    </citation>
    <scope>NUCLEOTIDE SEQUENCE [LARGE SCALE GENOMIC DNA]</scope>
    <source>
        <strain evidence="4 5">A121</strain>
    </source>
</reference>